<reference evidence="1" key="1">
    <citation type="submission" date="2023-04" db="EMBL/GenBank/DDBJ databases">
        <title>A chromosome-level genome assembly of the parasitoid wasp Eretmocerus hayati.</title>
        <authorList>
            <person name="Zhong Y."/>
            <person name="Liu S."/>
            <person name="Liu Y."/>
        </authorList>
    </citation>
    <scope>NUCLEOTIDE SEQUENCE</scope>
    <source>
        <strain evidence="1">ZJU_SS_LIU_2023</strain>
    </source>
</reference>
<comment type="caution">
    <text evidence="1">The sequence shown here is derived from an EMBL/GenBank/DDBJ whole genome shotgun (WGS) entry which is preliminary data.</text>
</comment>
<evidence type="ECO:0000313" key="1">
    <source>
        <dbReference type="EMBL" id="KAJ8672339.1"/>
    </source>
</evidence>
<sequence>MCRKNLMELMEIRFEILSRMIYSFDGVQQQSKNLKSSGNLTQDHSNFGVEVELYFLATFHGKGPCDGLAGCIKRNVAGASLQYHLILNAEKLSEWARNALKTVGFFCLSQEAYEEMRQFVERELFPFYKRVQGTQGYHAFTPLHNPSSHVSVKKIPDLHESKIIEVVSKL</sequence>
<name>A0ACC2NM69_9HYME</name>
<dbReference type="Proteomes" id="UP001239111">
    <property type="component" value="Chromosome 3"/>
</dbReference>
<evidence type="ECO:0000313" key="2">
    <source>
        <dbReference type="Proteomes" id="UP001239111"/>
    </source>
</evidence>
<gene>
    <name evidence="1" type="ORF">QAD02_003598</name>
</gene>
<proteinExistence type="predicted"/>
<protein>
    <submittedName>
        <fullName evidence="1">Uncharacterized protein</fullName>
    </submittedName>
</protein>
<organism evidence="1 2">
    <name type="scientific">Eretmocerus hayati</name>
    <dbReference type="NCBI Taxonomy" id="131215"/>
    <lineage>
        <taxon>Eukaryota</taxon>
        <taxon>Metazoa</taxon>
        <taxon>Ecdysozoa</taxon>
        <taxon>Arthropoda</taxon>
        <taxon>Hexapoda</taxon>
        <taxon>Insecta</taxon>
        <taxon>Pterygota</taxon>
        <taxon>Neoptera</taxon>
        <taxon>Endopterygota</taxon>
        <taxon>Hymenoptera</taxon>
        <taxon>Apocrita</taxon>
        <taxon>Proctotrupomorpha</taxon>
        <taxon>Chalcidoidea</taxon>
        <taxon>Aphelinidae</taxon>
        <taxon>Aphelininae</taxon>
        <taxon>Eretmocerus</taxon>
    </lineage>
</organism>
<dbReference type="EMBL" id="CM056743">
    <property type="protein sequence ID" value="KAJ8672339.1"/>
    <property type="molecule type" value="Genomic_DNA"/>
</dbReference>
<accession>A0ACC2NM69</accession>
<keyword evidence="2" id="KW-1185">Reference proteome</keyword>